<dbReference type="InterPro" id="IPR039425">
    <property type="entry name" value="RNA_pol_sigma-70-like"/>
</dbReference>
<dbReference type="RefSeq" id="WP_119351438.1">
    <property type="nucleotide sequence ID" value="NZ_QWET01000018.1"/>
</dbReference>
<dbReference type="Pfam" id="PF08281">
    <property type="entry name" value="Sigma70_r4_2"/>
    <property type="match status" value="1"/>
</dbReference>
<reference evidence="7 8" key="1">
    <citation type="journal article" date="2015" name="Int. J. Syst. Evol. Microbiol.">
        <title>Mariniphaga sediminis sp. nov., isolated from coastal sediment.</title>
        <authorList>
            <person name="Wang F.Q."/>
            <person name="Shen Q.Y."/>
            <person name="Chen G.J."/>
            <person name="Du Z.J."/>
        </authorList>
    </citation>
    <scope>NUCLEOTIDE SEQUENCE [LARGE SCALE GENOMIC DNA]</scope>
    <source>
        <strain evidence="7 8">SY21</strain>
    </source>
</reference>
<dbReference type="SUPFAM" id="SSF88659">
    <property type="entry name" value="Sigma3 and sigma4 domains of RNA polymerase sigma factors"/>
    <property type="match status" value="1"/>
</dbReference>
<dbReference type="GO" id="GO:0016987">
    <property type="term" value="F:sigma factor activity"/>
    <property type="evidence" value="ECO:0007669"/>
    <property type="project" value="UniProtKB-KW"/>
</dbReference>
<keyword evidence="2" id="KW-0805">Transcription regulation</keyword>
<dbReference type="Proteomes" id="UP000266441">
    <property type="component" value="Unassembled WGS sequence"/>
</dbReference>
<dbReference type="InterPro" id="IPR014284">
    <property type="entry name" value="RNA_pol_sigma-70_dom"/>
</dbReference>
<dbReference type="Pfam" id="PF04542">
    <property type="entry name" value="Sigma70_r2"/>
    <property type="match status" value="1"/>
</dbReference>
<feature type="domain" description="RNA polymerase sigma factor 70 region 4 type 2" evidence="6">
    <location>
        <begin position="132"/>
        <end position="181"/>
    </location>
</feature>
<keyword evidence="8" id="KW-1185">Reference proteome</keyword>
<dbReference type="CDD" id="cd06171">
    <property type="entry name" value="Sigma70_r4"/>
    <property type="match status" value="1"/>
</dbReference>
<gene>
    <name evidence="7" type="ORF">D1164_18775</name>
</gene>
<dbReference type="InterPro" id="IPR036388">
    <property type="entry name" value="WH-like_DNA-bd_sf"/>
</dbReference>
<dbReference type="InterPro" id="IPR013249">
    <property type="entry name" value="RNA_pol_sigma70_r4_t2"/>
</dbReference>
<dbReference type="InterPro" id="IPR013324">
    <property type="entry name" value="RNA_pol_sigma_r3/r4-like"/>
</dbReference>
<dbReference type="GO" id="GO:0003677">
    <property type="term" value="F:DNA binding"/>
    <property type="evidence" value="ECO:0007669"/>
    <property type="project" value="InterPro"/>
</dbReference>
<organism evidence="7 8">
    <name type="scientific">Mariniphaga sediminis</name>
    <dbReference type="NCBI Taxonomy" id="1628158"/>
    <lineage>
        <taxon>Bacteria</taxon>
        <taxon>Pseudomonadati</taxon>
        <taxon>Bacteroidota</taxon>
        <taxon>Bacteroidia</taxon>
        <taxon>Marinilabiliales</taxon>
        <taxon>Prolixibacteraceae</taxon>
        <taxon>Mariniphaga</taxon>
    </lineage>
</organism>
<evidence type="ECO:0000259" key="6">
    <source>
        <dbReference type="Pfam" id="PF08281"/>
    </source>
</evidence>
<dbReference type="OrthoDB" id="1121921at2"/>
<dbReference type="EMBL" id="QWET01000018">
    <property type="protein sequence ID" value="RIH63628.1"/>
    <property type="molecule type" value="Genomic_DNA"/>
</dbReference>
<keyword evidence="3" id="KW-0731">Sigma factor</keyword>
<dbReference type="InterPro" id="IPR013325">
    <property type="entry name" value="RNA_pol_sigma_r2"/>
</dbReference>
<name>A0A399CXE2_9BACT</name>
<evidence type="ECO:0000256" key="2">
    <source>
        <dbReference type="ARBA" id="ARBA00023015"/>
    </source>
</evidence>
<keyword evidence="4" id="KW-0804">Transcription</keyword>
<proteinExistence type="inferred from homology"/>
<feature type="domain" description="RNA polymerase sigma-70 region 2" evidence="5">
    <location>
        <begin position="27"/>
        <end position="95"/>
    </location>
</feature>
<dbReference type="GO" id="GO:0006352">
    <property type="term" value="P:DNA-templated transcription initiation"/>
    <property type="evidence" value="ECO:0007669"/>
    <property type="project" value="InterPro"/>
</dbReference>
<evidence type="ECO:0000256" key="3">
    <source>
        <dbReference type="ARBA" id="ARBA00023082"/>
    </source>
</evidence>
<dbReference type="AlphaFoldDB" id="A0A399CXE2"/>
<accession>A0A399CXE2</accession>
<dbReference type="PANTHER" id="PTHR43133">
    <property type="entry name" value="RNA POLYMERASE ECF-TYPE SIGMA FACTO"/>
    <property type="match status" value="1"/>
</dbReference>
<dbReference type="Gene3D" id="1.10.10.10">
    <property type="entry name" value="Winged helix-like DNA-binding domain superfamily/Winged helix DNA-binding domain"/>
    <property type="match status" value="1"/>
</dbReference>
<dbReference type="NCBIfam" id="TIGR02937">
    <property type="entry name" value="sigma70-ECF"/>
    <property type="match status" value="1"/>
</dbReference>
<comment type="similarity">
    <text evidence="1">Belongs to the sigma-70 factor family. ECF subfamily.</text>
</comment>
<evidence type="ECO:0000313" key="7">
    <source>
        <dbReference type="EMBL" id="RIH63628.1"/>
    </source>
</evidence>
<dbReference type="PANTHER" id="PTHR43133:SF46">
    <property type="entry name" value="RNA POLYMERASE SIGMA-70 FACTOR ECF SUBFAMILY"/>
    <property type="match status" value="1"/>
</dbReference>
<evidence type="ECO:0000256" key="1">
    <source>
        <dbReference type="ARBA" id="ARBA00010641"/>
    </source>
</evidence>
<evidence type="ECO:0000313" key="8">
    <source>
        <dbReference type="Proteomes" id="UP000266441"/>
    </source>
</evidence>
<dbReference type="Gene3D" id="1.10.1740.10">
    <property type="match status" value="1"/>
</dbReference>
<comment type="caution">
    <text evidence="7">The sequence shown here is derived from an EMBL/GenBank/DDBJ whole genome shotgun (WGS) entry which is preliminary data.</text>
</comment>
<evidence type="ECO:0000256" key="4">
    <source>
        <dbReference type="ARBA" id="ARBA00023163"/>
    </source>
</evidence>
<sequence length="210" mass="24943">MRDSKNNNIDFLWNAFLRGDDKSFSAIYQQHIEAMFSYGYKLSADREIVHDCIQEIFIDLFLKREKVNVRIENLKSYLFVALRNCIGKKMSKKRRFEPIRRGEESNDISFQTEYSFQEKLIELEISGEIKKKLQTAVNSLPDRQKEIIYLKFEEEMDYSEIADILKISVESARKLLYRSLLSLRKIVDPAVVQTLFAIFFRKKSIFMSMF</sequence>
<protein>
    <submittedName>
        <fullName evidence="7">Sigma-70 family RNA polymerase sigma factor</fullName>
    </submittedName>
</protein>
<dbReference type="InterPro" id="IPR007627">
    <property type="entry name" value="RNA_pol_sigma70_r2"/>
</dbReference>
<evidence type="ECO:0000259" key="5">
    <source>
        <dbReference type="Pfam" id="PF04542"/>
    </source>
</evidence>
<dbReference type="SUPFAM" id="SSF88946">
    <property type="entry name" value="Sigma2 domain of RNA polymerase sigma factors"/>
    <property type="match status" value="1"/>
</dbReference>